<dbReference type="InterPro" id="IPR000337">
    <property type="entry name" value="GPCR_3"/>
</dbReference>
<evidence type="ECO:0000256" key="9">
    <source>
        <dbReference type="SAM" id="MobiDB-lite"/>
    </source>
</evidence>
<dbReference type="EMBL" id="LNIX01000002">
    <property type="protein sequence ID" value="OXA58880.1"/>
    <property type="molecule type" value="Genomic_DNA"/>
</dbReference>
<feature type="region of interest" description="Disordered" evidence="9">
    <location>
        <begin position="469"/>
        <end position="553"/>
    </location>
</feature>
<evidence type="ECO:0000256" key="2">
    <source>
        <dbReference type="ARBA" id="ARBA00022692"/>
    </source>
</evidence>
<dbReference type="CDD" id="cd06366">
    <property type="entry name" value="PBP1_GABAb_receptor"/>
    <property type="match status" value="1"/>
</dbReference>
<keyword evidence="6 13" id="KW-0675">Receptor</keyword>
<dbReference type="Proteomes" id="UP000198287">
    <property type="component" value="Unassembled WGS sequence"/>
</dbReference>
<feature type="transmembrane region" description="Helical" evidence="10">
    <location>
        <begin position="810"/>
        <end position="835"/>
    </location>
</feature>
<keyword evidence="2 10" id="KW-0812">Transmembrane</keyword>
<comment type="subcellular location">
    <subcellularLocation>
        <location evidence="1">Membrane</location>
        <topology evidence="1">Multi-pass membrane protein</topology>
    </subcellularLocation>
</comment>
<feature type="region of interest" description="Disordered" evidence="9">
    <location>
        <begin position="1230"/>
        <end position="1267"/>
    </location>
</feature>
<keyword evidence="3 10" id="KW-1133">Transmembrane helix</keyword>
<dbReference type="Pfam" id="PF01094">
    <property type="entry name" value="ANF_receptor"/>
    <property type="match status" value="1"/>
</dbReference>
<feature type="compositionally biased region" description="Basic and acidic residues" evidence="9">
    <location>
        <begin position="538"/>
        <end position="553"/>
    </location>
</feature>
<dbReference type="InterPro" id="IPR002455">
    <property type="entry name" value="GPCR3_GABA-B"/>
</dbReference>
<feature type="transmembrane region" description="Helical" evidence="10">
    <location>
        <begin position="969"/>
        <end position="991"/>
    </location>
</feature>
<feature type="compositionally biased region" description="Basic and acidic residues" evidence="9">
    <location>
        <begin position="1077"/>
        <end position="1096"/>
    </location>
</feature>
<evidence type="ECO:0000256" key="5">
    <source>
        <dbReference type="ARBA" id="ARBA00023136"/>
    </source>
</evidence>
<feature type="chain" id="PRO_5012736853" evidence="11">
    <location>
        <begin position="35"/>
        <end position="1405"/>
    </location>
</feature>
<keyword evidence="5 10" id="KW-0472">Membrane</keyword>
<evidence type="ECO:0000256" key="11">
    <source>
        <dbReference type="SAM" id="SignalP"/>
    </source>
</evidence>
<proteinExistence type="predicted"/>
<evidence type="ECO:0000256" key="3">
    <source>
        <dbReference type="ARBA" id="ARBA00022989"/>
    </source>
</evidence>
<dbReference type="InterPro" id="IPR017978">
    <property type="entry name" value="GPCR_3_C"/>
</dbReference>
<dbReference type="PRINTS" id="PR01176">
    <property type="entry name" value="GABABRECEPTR"/>
</dbReference>
<keyword evidence="14" id="KW-1185">Reference proteome</keyword>
<dbReference type="Pfam" id="PF00003">
    <property type="entry name" value="7tm_3"/>
    <property type="match status" value="1"/>
</dbReference>
<dbReference type="OrthoDB" id="17569at2759"/>
<name>A0A226ENL3_FOLCA</name>
<keyword evidence="4" id="KW-0297">G-protein coupled receptor</keyword>
<feature type="compositionally biased region" description="Low complexity" evidence="9">
    <location>
        <begin position="1230"/>
        <end position="1257"/>
    </location>
</feature>
<evidence type="ECO:0000256" key="1">
    <source>
        <dbReference type="ARBA" id="ARBA00004141"/>
    </source>
</evidence>
<evidence type="ECO:0000256" key="4">
    <source>
        <dbReference type="ARBA" id="ARBA00023040"/>
    </source>
</evidence>
<feature type="transmembrane region" description="Helical" evidence="10">
    <location>
        <begin position="847"/>
        <end position="868"/>
    </location>
</feature>
<feature type="compositionally biased region" description="Low complexity" evidence="9">
    <location>
        <begin position="497"/>
        <end position="507"/>
    </location>
</feature>
<keyword evidence="8" id="KW-0807">Transducer</keyword>
<dbReference type="GO" id="GO:0038039">
    <property type="term" value="C:G protein-coupled receptor heterodimeric complex"/>
    <property type="evidence" value="ECO:0007669"/>
    <property type="project" value="TreeGrafter"/>
</dbReference>
<feature type="region of interest" description="Disordered" evidence="9">
    <location>
        <begin position="1132"/>
        <end position="1163"/>
    </location>
</feature>
<organism evidence="13 14">
    <name type="scientific">Folsomia candida</name>
    <name type="common">Springtail</name>
    <dbReference type="NCBI Taxonomy" id="158441"/>
    <lineage>
        <taxon>Eukaryota</taxon>
        <taxon>Metazoa</taxon>
        <taxon>Ecdysozoa</taxon>
        <taxon>Arthropoda</taxon>
        <taxon>Hexapoda</taxon>
        <taxon>Collembola</taxon>
        <taxon>Entomobryomorpha</taxon>
        <taxon>Isotomoidea</taxon>
        <taxon>Isotomidae</taxon>
        <taxon>Proisotominae</taxon>
        <taxon>Folsomia</taxon>
    </lineage>
</organism>
<dbReference type="InterPro" id="IPR028082">
    <property type="entry name" value="Peripla_BP_I"/>
</dbReference>
<sequence>MAYSFLHNCEGHSSSRLRHCWILILILFCDRHCAQVDLTIKPTTYQDNSLLVSNGSFFPNSTINMSKARRSVVPSSSSFNSQSSSTANLTLLLMKTSFPRMNSEIKKNSFVPHQVFNLNDTNPINSSLRFLHNVVGSGVGSKPAVILTTRSSTTMASSPVQIKDQPDVILSKSRTLRNVRRNRKLIQSGANTTGSNALLSSDGRKILTILGLFEFNYITKTPLGLRRRDNGESERAAAQMALDDVNGNDKILSGYKLVQITNDTQCDPGTGVDAFFHALYSQKNSTKIIALLGTACDEVTERVSKVATHQRIVQVSFGSTSPSLSDRSEFPFFYRTVAPVSSHSEAIIELISHFNWDTVSFFTENENRYSMPVNHHLMKDMEEKGNITCKATLTFSLSDLQDQLDVLNESDSRIIIASFGIDIAPKVFCEVFKRNMFGPDFAWIWIGKPETIWWKDDTTTFSRFDFPSSFSSSRSRRLRTRDGNPSHVETQTRHAYNINNNIDNDTNYSPSSDSEVNGKTGANQYNLSRLRTKGVHGSRGDREEGRSTRKPSIKSELECSLKELTIAIENTLVVDRFNILDNARLSDFGLHGRQVNIAQNLIGEKLVFQLQPSVLSMFKHSSVAPSTDLIGLKTTESFGTRLRERMQMEKRLLMNPVSMDKDSINKTSISTLLTTSFAPESYDAIWAIAMGLEKLVEKHNYSLEKFNYMDNHFSNLLNDEIGKLKFTGISGPITFSGSDRIGITSFMQVQGGNLRQVGLFHPDREENKLELCSNDFHPLSQCWTIKWPGNQVPISRREFRTKLIRVEHSLYLIVAAVAFLGILLASAFLAFNLYYRKLKQMLKDTQLILLVMLLLLIDVIIVTSWAVVDPMHRHLQNLTLQKDVSDRSVVYQPQIEVCRSQHGHIWLSAMYAYKALLLVVGIYMSWETRHVKIHVLNDSKNIAYCVYIVVLTSVLAVSLANLVSERVTLSFVSVTSLILTSTTVTLCLLFLPKIHAIKTGGHKGDPVVESMGLKIEFNTRRLVVEDAKELMFRAEVQNRVYKRQIEAIDVEIWRLENLLLCSSHSSVASLDNNTNKSGKELPRDSKDSVSADRAEDMDSSEETSEIYTVLLHGPRFIVPISVLNFQNPNATLDPSSWSSKSKIRESGATLQPPPPPPRSSWPNVRSLLASSGNGLITKIRFKSEPKLLIDEPPCRVTKTCEMMETGGHVNININPELLLSPRVTFGGSDDSFGIGDDSGKSNISISKGKGSSRKSSNTSAGFSGSGGTNKKSFLTLLKQPFVYFSGMVRSGACSASPILTKKQKNGDHFRDETGGSDDEDEPQVFQLHVPRDSIRKKFNSVPDLWAVRTSPILHHYPKKTSIISDSVMDNSNLRYIMEANQPWNKLSSSSPVLKLTVTSDASPYL</sequence>
<feature type="compositionally biased region" description="Polar residues" evidence="9">
    <location>
        <begin position="508"/>
        <end position="529"/>
    </location>
</feature>
<dbReference type="GO" id="GO:0004965">
    <property type="term" value="F:G protein-coupled GABA receptor activity"/>
    <property type="evidence" value="ECO:0007669"/>
    <property type="project" value="InterPro"/>
</dbReference>
<evidence type="ECO:0000256" key="6">
    <source>
        <dbReference type="ARBA" id="ARBA00023170"/>
    </source>
</evidence>
<evidence type="ECO:0000256" key="10">
    <source>
        <dbReference type="SAM" id="Phobius"/>
    </source>
</evidence>
<protein>
    <submittedName>
        <fullName evidence="13">Gamma-aminobutyric acid type B receptor subunit 2</fullName>
    </submittedName>
</protein>
<evidence type="ECO:0000256" key="8">
    <source>
        <dbReference type="ARBA" id="ARBA00023224"/>
    </source>
</evidence>
<feature type="transmembrane region" description="Helical" evidence="10">
    <location>
        <begin position="905"/>
        <end position="924"/>
    </location>
</feature>
<evidence type="ECO:0000313" key="13">
    <source>
        <dbReference type="EMBL" id="OXA58880.1"/>
    </source>
</evidence>
<feature type="transmembrane region" description="Helical" evidence="10">
    <location>
        <begin position="944"/>
        <end position="963"/>
    </location>
</feature>
<dbReference type="PANTHER" id="PTHR10519">
    <property type="entry name" value="GABA-B RECEPTOR"/>
    <property type="match status" value="1"/>
</dbReference>
<feature type="domain" description="G-protein coupled receptors family 3 profile" evidence="12">
    <location>
        <begin position="836"/>
        <end position="997"/>
    </location>
</feature>
<accession>A0A226ENL3</accession>
<feature type="region of interest" description="Disordered" evidence="9">
    <location>
        <begin position="1071"/>
        <end position="1103"/>
    </location>
</feature>
<gene>
    <name evidence="13" type="ORF">Fcan01_05650</name>
</gene>
<evidence type="ECO:0000259" key="12">
    <source>
        <dbReference type="PROSITE" id="PS50259"/>
    </source>
</evidence>
<feature type="region of interest" description="Disordered" evidence="9">
    <location>
        <begin position="1303"/>
        <end position="1322"/>
    </location>
</feature>
<reference evidence="13 14" key="1">
    <citation type="submission" date="2015-12" db="EMBL/GenBank/DDBJ databases">
        <title>The genome of Folsomia candida.</title>
        <authorList>
            <person name="Faddeeva A."/>
            <person name="Derks M.F."/>
            <person name="Anvar Y."/>
            <person name="Smit S."/>
            <person name="Van Straalen N."/>
            <person name="Roelofs D."/>
        </authorList>
    </citation>
    <scope>NUCLEOTIDE SEQUENCE [LARGE SCALE GENOMIC DNA]</scope>
    <source>
        <strain evidence="13 14">VU population</strain>
        <tissue evidence="13">Whole body</tissue>
    </source>
</reference>
<keyword evidence="7" id="KW-0325">Glycoprotein</keyword>
<dbReference type="PROSITE" id="PS50259">
    <property type="entry name" value="G_PROTEIN_RECEP_F3_4"/>
    <property type="match status" value="1"/>
</dbReference>
<feature type="compositionally biased region" description="Basic and acidic residues" evidence="9">
    <location>
        <begin position="1304"/>
        <end position="1313"/>
    </location>
</feature>
<dbReference type="PANTHER" id="PTHR10519:SF46">
    <property type="entry name" value="METABOTROPIC GABA-B RECEPTOR SUBTYPE 3, ISOFORM A"/>
    <property type="match status" value="1"/>
</dbReference>
<feature type="signal peptide" evidence="11">
    <location>
        <begin position="1"/>
        <end position="34"/>
    </location>
</feature>
<dbReference type="CDD" id="cd15047">
    <property type="entry name" value="7tmC_GABA-B-like"/>
    <property type="match status" value="1"/>
</dbReference>
<dbReference type="Gene3D" id="3.40.50.2300">
    <property type="match status" value="3"/>
</dbReference>
<evidence type="ECO:0000256" key="7">
    <source>
        <dbReference type="ARBA" id="ARBA00023180"/>
    </source>
</evidence>
<evidence type="ECO:0000313" key="14">
    <source>
        <dbReference type="Proteomes" id="UP000198287"/>
    </source>
</evidence>
<dbReference type="PRINTS" id="PR00248">
    <property type="entry name" value="GPCRMGR"/>
</dbReference>
<comment type="caution">
    <text evidence="13">The sequence shown here is derived from an EMBL/GenBank/DDBJ whole genome shotgun (WGS) entry which is preliminary data.</text>
</comment>
<feature type="compositionally biased region" description="Polar residues" evidence="9">
    <location>
        <begin position="1258"/>
        <end position="1267"/>
    </location>
</feature>
<keyword evidence="11" id="KW-0732">Signal</keyword>
<dbReference type="SUPFAM" id="SSF53822">
    <property type="entry name" value="Periplasmic binding protein-like I"/>
    <property type="match status" value="2"/>
</dbReference>
<dbReference type="InterPro" id="IPR001828">
    <property type="entry name" value="ANF_lig-bd_rcpt"/>
</dbReference>
<dbReference type="GO" id="GO:0007214">
    <property type="term" value="P:gamma-aminobutyric acid signaling pathway"/>
    <property type="evidence" value="ECO:0007669"/>
    <property type="project" value="TreeGrafter"/>
</dbReference>
<dbReference type="STRING" id="158441.A0A226ENL3"/>